<reference evidence="2" key="1">
    <citation type="journal article" date="2014" name="Nat. Commun.">
        <title>Multiple recent horizontal transfers of a large genomic region in cheese making fungi.</title>
        <authorList>
            <person name="Cheeseman K."/>
            <person name="Ropars J."/>
            <person name="Renault P."/>
            <person name="Dupont J."/>
            <person name="Gouzy J."/>
            <person name="Branca A."/>
            <person name="Abraham A.L."/>
            <person name="Ceppi M."/>
            <person name="Conseiller E."/>
            <person name="Debuchy R."/>
            <person name="Malagnac F."/>
            <person name="Goarin A."/>
            <person name="Silar P."/>
            <person name="Lacoste S."/>
            <person name="Sallet E."/>
            <person name="Bensimon A."/>
            <person name="Giraud T."/>
            <person name="Brygoo Y."/>
        </authorList>
    </citation>
    <scope>NUCLEOTIDE SEQUENCE [LARGE SCALE GENOMIC DNA]</scope>
    <source>
        <strain evidence="2">FM164</strain>
    </source>
</reference>
<protein>
    <submittedName>
        <fullName evidence="2">Genomic scaffold, ProqFM164S01</fullName>
    </submittedName>
</protein>
<evidence type="ECO:0000256" key="1">
    <source>
        <dbReference type="SAM" id="MobiDB-lite"/>
    </source>
</evidence>
<gene>
    <name evidence="2" type="ORF">PROQFM164_S01g002973</name>
</gene>
<name>W6PZK7_PENRF</name>
<organism evidence="2 3">
    <name type="scientific">Penicillium roqueforti (strain FM164)</name>
    <dbReference type="NCBI Taxonomy" id="1365484"/>
    <lineage>
        <taxon>Eukaryota</taxon>
        <taxon>Fungi</taxon>
        <taxon>Dikarya</taxon>
        <taxon>Ascomycota</taxon>
        <taxon>Pezizomycotina</taxon>
        <taxon>Eurotiomycetes</taxon>
        <taxon>Eurotiomycetidae</taxon>
        <taxon>Eurotiales</taxon>
        <taxon>Aspergillaceae</taxon>
        <taxon>Penicillium</taxon>
    </lineage>
</organism>
<feature type="region of interest" description="Disordered" evidence="1">
    <location>
        <begin position="36"/>
        <end position="72"/>
    </location>
</feature>
<proteinExistence type="predicted"/>
<accession>W6PZK7</accession>
<feature type="compositionally biased region" description="Basic and acidic residues" evidence="1">
    <location>
        <begin position="43"/>
        <end position="72"/>
    </location>
</feature>
<keyword evidence="3" id="KW-1185">Reference proteome</keyword>
<sequence length="72" mass="8607">MKGAWWPGTPQEQPYPGWILWSVVFMNNKERRYDAVKKRRVAAKNEDGKRGDDREEREGGEERERSHFTVAW</sequence>
<evidence type="ECO:0000313" key="2">
    <source>
        <dbReference type="EMBL" id="CDM29161.1"/>
    </source>
</evidence>
<dbReference type="AlphaFoldDB" id="W6PZK7"/>
<evidence type="ECO:0000313" key="3">
    <source>
        <dbReference type="Proteomes" id="UP000030686"/>
    </source>
</evidence>
<dbReference type="EMBL" id="HG792015">
    <property type="protein sequence ID" value="CDM29161.1"/>
    <property type="molecule type" value="Genomic_DNA"/>
</dbReference>
<dbReference type="Proteomes" id="UP000030686">
    <property type="component" value="Unassembled WGS sequence"/>
</dbReference>